<dbReference type="InterPro" id="IPR039512">
    <property type="entry name" value="RCHY1_zinc-ribbon"/>
</dbReference>
<dbReference type="EMBL" id="JACBKZ010000009">
    <property type="protein sequence ID" value="KAF5942903.1"/>
    <property type="molecule type" value="Genomic_DNA"/>
</dbReference>
<feature type="signal peptide" evidence="2">
    <location>
        <begin position="1"/>
        <end position="24"/>
    </location>
</feature>
<keyword evidence="1" id="KW-0479">Metal-binding</keyword>
<reference evidence="5" key="1">
    <citation type="journal article" date="2020" name="Nat. Commun.">
        <title>Genome assembly of wild tea tree DASZ reveals pedigree and selection history of tea varieties.</title>
        <authorList>
            <person name="Zhang W."/>
            <person name="Zhang Y."/>
            <person name="Qiu H."/>
            <person name="Guo Y."/>
            <person name="Wan H."/>
            <person name="Zhang X."/>
            <person name="Scossa F."/>
            <person name="Alseekh S."/>
            <person name="Zhang Q."/>
            <person name="Wang P."/>
            <person name="Xu L."/>
            <person name="Schmidt M.H."/>
            <person name="Jia X."/>
            <person name="Li D."/>
            <person name="Zhu A."/>
            <person name="Guo F."/>
            <person name="Chen W."/>
            <person name="Ni D."/>
            <person name="Usadel B."/>
            <person name="Fernie A.R."/>
            <person name="Wen W."/>
        </authorList>
    </citation>
    <scope>NUCLEOTIDE SEQUENCE [LARGE SCALE GENOMIC DNA]</scope>
    <source>
        <strain evidence="5">cv. G240</strain>
    </source>
</reference>
<organism evidence="4 5">
    <name type="scientific">Camellia sinensis</name>
    <name type="common">Tea plant</name>
    <name type="synonym">Thea sinensis</name>
    <dbReference type="NCBI Taxonomy" id="4442"/>
    <lineage>
        <taxon>Eukaryota</taxon>
        <taxon>Viridiplantae</taxon>
        <taxon>Streptophyta</taxon>
        <taxon>Embryophyta</taxon>
        <taxon>Tracheophyta</taxon>
        <taxon>Spermatophyta</taxon>
        <taxon>Magnoliopsida</taxon>
        <taxon>eudicotyledons</taxon>
        <taxon>Gunneridae</taxon>
        <taxon>Pentapetalae</taxon>
        <taxon>asterids</taxon>
        <taxon>Ericales</taxon>
        <taxon>Theaceae</taxon>
        <taxon>Camellia</taxon>
    </lineage>
</organism>
<evidence type="ECO:0000313" key="4">
    <source>
        <dbReference type="EMBL" id="KAF5942903.1"/>
    </source>
</evidence>
<dbReference type="InterPro" id="IPR001841">
    <property type="entry name" value="Znf_RING"/>
</dbReference>
<dbReference type="Gene3D" id="2.20.28.10">
    <property type="match status" value="1"/>
</dbReference>
<gene>
    <name evidence="4" type="ORF">HYC85_020545</name>
</gene>
<proteinExistence type="predicted"/>
<sequence>NSNTNLNLCVLYICIQVICSLCHTEQDVLSFVPSRFRFNKTASNVGFAWGSIIAQNANFLTMMFRRINTIVINVESAELEAKRTFSIVINVVVRYSRLIKDSHICIEKAMHHNCPVCFEYLFETTKDITVLPCGHTIHLQCVKEMEQHLQYSRPVCSKSYCDMSQVWQRLDHEVASTPMPQLYKNKMVWILCNDFGETSVVNFHIVAHSRHEGRPGMFCWSATAAAATALVADACWAAAAAAMLL</sequence>
<dbReference type="Proteomes" id="UP000593564">
    <property type="component" value="Unassembled WGS sequence"/>
</dbReference>
<keyword evidence="1" id="KW-0862">Zinc</keyword>
<feature type="non-terminal residue" evidence="4">
    <location>
        <position position="245"/>
    </location>
</feature>
<protein>
    <recommendedName>
        <fullName evidence="3">RING-type domain-containing protein</fullName>
    </recommendedName>
</protein>
<feature type="domain" description="RING-type" evidence="3">
    <location>
        <begin position="114"/>
        <end position="157"/>
    </location>
</feature>
<keyword evidence="5" id="KW-1185">Reference proteome</keyword>
<dbReference type="GO" id="GO:0016567">
    <property type="term" value="P:protein ubiquitination"/>
    <property type="evidence" value="ECO:0007669"/>
    <property type="project" value="TreeGrafter"/>
</dbReference>
<dbReference type="GO" id="GO:0008270">
    <property type="term" value="F:zinc ion binding"/>
    <property type="evidence" value="ECO:0007669"/>
    <property type="project" value="UniProtKB-KW"/>
</dbReference>
<feature type="chain" id="PRO_5029754957" description="RING-type domain-containing protein" evidence="2">
    <location>
        <begin position="25"/>
        <end position="245"/>
    </location>
</feature>
<dbReference type="Pfam" id="PF14599">
    <property type="entry name" value="zinc_ribbon_6"/>
    <property type="match status" value="1"/>
</dbReference>
<accession>A0A7J7GQ38</accession>
<evidence type="ECO:0000256" key="1">
    <source>
        <dbReference type="PROSITE-ProRule" id="PRU00175"/>
    </source>
</evidence>
<dbReference type="GO" id="GO:0061630">
    <property type="term" value="F:ubiquitin protein ligase activity"/>
    <property type="evidence" value="ECO:0007669"/>
    <property type="project" value="TreeGrafter"/>
</dbReference>
<evidence type="ECO:0000256" key="2">
    <source>
        <dbReference type="SAM" id="SignalP"/>
    </source>
</evidence>
<keyword evidence="2" id="KW-0732">Signal</keyword>
<keyword evidence="1" id="KW-0863">Zinc-finger</keyword>
<evidence type="ECO:0000313" key="5">
    <source>
        <dbReference type="Proteomes" id="UP000593564"/>
    </source>
</evidence>
<dbReference type="AlphaFoldDB" id="A0A7J7GQ38"/>
<dbReference type="PANTHER" id="PTHR21319">
    <property type="entry name" value="RING FINGER AND CHY ZINC FINGER DOMAIN-CONTAINING PROTEIN 1"/>
    <property type="match status" value="1"/>
</dbReference>
<dbReference type="PANTHER" id="PTHR21319:SF54">
    <property type="entry name" value="E3 UBIQUITIN-PROTEIN LIGASE RZFP34-LIKE"/>
    <property type="match status" value="1"/>
</dbReference>
<dbReference type="Gene3D" id="3.30.40.10">
    <property type="entry name" value="Zinc/RING finger domain, C3HC4 (zinc finger)"/>
    <property type="match status" value="1"/>
</dbReference>
<dbReference type="GO" id="GO:0006511">
    <property type="term" value="P:ubiquitin-dependent protein catabolic process"/>
    <property type="evidence" value="ECO:0007669"/>
    <property type="project" value="TreeGrafter"/>
</dbReference>
<dbReference type="PROSITE" id="PS50089">
    <property type="entry name" value="ZF_RING_2"/>
    <property type="match status" value="1"/>
</dbReference>
<dbReference type="SUPFAM" id="SSF57850">
    <property type="entry name" value="RING/U-box"/>
    <property type="match status" value="1"/>
</dbReference>
<name>A0A7J7GQ38_CAMSI</name>
<comment type="caution">
    <text evidence="4">The sequence shown here is derived from an EMBL/GenBank/DDBJ whole genome shotgun (WGS) entry which is preliminary data.</text>
</comment>
<evidence type="ECO:0000259" key="3">
    <source>
        <dbReference type="PROSITE" id="PS50089"/>
    </source>
</evidence>
<dbReference type="SMART" id="SM00184">
    <property type="entry name" value="RING"/>
    <property type="match status" value="1"/>
</dbReference>
<dbReference type="GO" id="GO:0005634">
    <property type="term" value="C:nucleus"/>
    <property type="evidence" value="ECO:0007669"/>
    <property type="project" value="TreeGrafter"/>
</dbReference>
<dbReference type="InterPro" id="IPR013083">
    <property type="entry name" value="Znf_RING/FYVE/PHD"/>
</dbReference>
<reference evidence="4 5" key="2">
    <citation type="submission" date="2020-07" db="EMBL/GenBank/DDBJ databases">
        <title>Genome assembly of wild tea tree DASZ reveals pedigree and selection history of tea varieties.</title>
        <authorList>
            <person name="Zhang W."/>
        </authorList>
    </citation>
    <scope>NUCLEOTIDE SEQUENCE [LARGE SCALE GENOMIC DNA]</scope>
    <source>
        <strain evidence="5">cv. G240</strain>
        <tissue evidence="4">Leaf</tissue>
    </source>
</reference>